<feature type="domain" description="Cytochrome c" evidence="7">
    <location>
        <begin position="260"/>
        <end position="427"/>
    </location>
</feature>
<dbReference type="RefSeq" id="WP_263569506.1">
    <property type="nucleotide sequence ID" value="NZ_JAJIRN010000001.1"/>
</dbReference>
<dbReference type="PANTHER" id="PTHR30600">
    <property type="entry name" value="CYTOCHROME C PEROXIDASE-RELATED"/>
    <property type="match status" value="1"/>
</dbReference>
<evidence type="ECO:0000256" key="3">
    <source>
        <dbReference type="ARBA" id="ARBA00022723"/>
    </source>
</evidence>
<comment type="subcellular location">
    <subcellularLocation>
        <location evidence="1">Cell envelope</location>
    </subcellularLocation>
</comment>
<keyword evidence="2 6" id="KW-0349">Heme</keyword>
<dbReference type="Gene3D" id="1.10.760.10">
    <property type="entry name" value="Cytochrome c-like domain"/>
    <property type="match status" value="2"/>
</dbReference>
<organism evidence="8 9">
    <name type="scientific">Roseateles oligotrophus</name>
    <dbReference type="NCBI Taxonomy" id="1769250"/>
    <lineage>
        <taxon>Bacteria</taxon>
        <taxon>Pseudomonadati</taxon>
        <taxon>Pseudomonadota</taxon>
        <taxon>Betaproteobacteria</taxon>
        <taxon>Burkholderiales</taxon>
        <taxon>Sphaerotilaceae</taxon>
        <taxon>Roseateles</taxon>
    </lineage>
</organism>
<dbReference type="GO" id="GO:0004601">
    <property type="term" value="F:peroxidase activity"/>
    <property type="evidence" value="ECO:0007669"/>
    <property type="project" value="UniProtKB-KW"/>
</dbReference>
<sequence>MRKAISTSLVLGPLLLVAASLLSGFSAGPQHQALSVRAPWSPAELDLLASLQLKNLPPTPADSSNAVEGSPAAIELGRRLFNDVRFSQNQAVSCASCHDANKQFQDGLPLGRGVGLGARRAMPIVGSAHSPWLFWDGRKDSLWSQALGPLEDAVEHGGNRSRYAHLLQAHYRADYEAIFKPMPDLSALPQDAGPLGMPAEQAAWRRMDGKAQAEVSRVFANMGKAIAAYEKTLIHGESRFDRYVVGNLLGDASAQQDLTAQEIQGLRIFIGKGQCVSCHNGPLFTDQHFHNTAVPQRDPSRPDHGRASALAKVQQDEFNCLGRFSDAAPEQCQELRFMVSTDPALDGAFKTPSLRNVSLRPPYMHAGQFKTIAEVINHYVKAPAAVIGRSELSSAAKGRAGTPSERQPIQLNEQEIKDLADFLATLSGPILDAPKR</sequence>
<proteinExistence type="predicted"/>
<dbReference type="SUPFAM" id="SSF46626">
    <property type="entry name" value="Cytochrome c"/>
    <property type="match status" value="2"/>
</dbReference>
<accession>A0ABT2Y9D1</accession>
<name>A0ABT2Y9D1_9BURK</name>
<comment type="caution">
    <text evidence="8">The sequence shown here is derived from an EMBL/GenBank/DDBJ whole genome shotgun (WGS) entry which is preliminary data.</text>
</comment>
<reference evidence="8 9" key="1">
    <citation type="submission" date="2021-11" db="EMBL/GenBank/DDBJ databases">
        <authorList>
            <person name="Liang Q."/>
            <person name="Mou H."/>
            <person name="Liu Z."/>
        </authorList>
    </citation>
    <scope>NUCLEOTIDE SEQUENCE [LARGE SCALE GENOMIC DNA]</scope>
    <source>
        <strain evidence="8 9">CHU3</strain>
    </source>
</reference>
<keyword evidence="4" id="KW-0560">Oxidoreductase</keyword>
<keyword evidence="5 6" id="KW-0408">Iron</keyword>
<keyword evidence="9" id="KW-1185">Reference proteome</keyword>
<evidence type="ECO:0000256" key="2">
    <source>
        <dbReference type="ARBA" id="ARBA00022617"/>
    </source>
</evidence>
<keyword evidence="8" id="KW-0575">Peroxidase</keyword>
<protein>
    <submittedName>
        <fullName evidence="8">Cytochrome-c peroxidase</fullName>
    </submittedName>
</protein>
<dbReference type="Pfam" id="PF03150">
    <property type="entry name" value="CCP_MauG"/>
    <property type="match status" value="1"/>
</dbReference>
<dbReference type="PROSITE" id="PS51007">
    <property type="entry name" value="CYTC"/>
    <property type="match status" value="2"/>
</dbReference>
<dbReference type="InterPro" id="IPR004852">
    <property type="entry name" value="Di-haem_cyt_c_peroxidsae"/>
</dbReference>
<evidence type="ECO:0000313" key="8">
    <source>
        <dbReference type="EMBL" id="MCV2366893.1"/>
    </source>
</evidence>
<evidence type="ECO:0000256" key="6">
    <source>
        <dbReference type="PROSITE-ProRule" id="PRU00433"/>
    </source>
</evidence>
<gene>
    <name evidence="8" type="ORF">LNV07_02125</name>
</gene>
<evidence type="ECO:0000256" key="1">
    <source>
        <dbReference type="ARBA" id="ARBA00004196"/>
    </source>
</evidence>
<evidence type="ECO:0000313" key="9">
    <source>
        <dbReference type="Proteomes" id="UP001209701"/>
    </source>
</evidence>
<keyword evidence="3 6" id="KW-0479">Metal-binding</keyword>
<dbReference type="InterPro" id="IPR036909">
    <property type="entry name" value="Cyt_c-like_dom_sf"/>
</dbReference>
<feature type="domain" description="Cytochrome c" evidence="7">
    <location>
        <begin position="72"/>
        <end position="183"/>
    </location>
</feature>
<dbReference type="InterPro" id="IPR009056">
    <property type="entry name" value="Cyt_c-like_dom"/>
</dbReference>
<evidence type="ECO:0000256" key="4">
    <source>
        <dbReference type="ARBA" id="ARBA00023002"/>
    </source>
</evidence>
<evidence type="ECO:0000259" key="7">
    <source>
        <dbReference type="PROSITE" id="PS51007"/>
    </source>
</evidence>
<dbReference type="EMBL" id="JAJIRN010000001">
    <property type="protein sequence ID" value="MCV2366893.1"/>
    <property type="molecule type" value="Genomic_DNA"/>
</dbReference>
<dbReference type="Proteomes" id="UP001209701">
    <property type="component" value="Unassembled WGS sequence"/>
</dbReference>
<dbReference type="InterPro" id="IPR051395">
    <property type="entry name" value="Cytochrome_c_Peroxidase/MauG"/>
</dbReference>
<evidence type="ECO:0000256" key="5">
    <source>
        <dbReference type="ARBA" id="ARBA00023004"/>
    </source>
</evidence>